<dbReference type="PROSITE" id="PS51352">
    <property type="entry name" value="THIOREDOXIN_2"/>
    <property type="match status" value="1"/>
</dbReference>
<reference evidence="3 4" key="1">
    <citation type="submission" date="2019-10" db="EMBL/GenBank/DDBJ databases">
        <authorList>
            <person name="Karimi E."/>
        </authorList>
    </citation>
    <scope>NUCLEOTIDE SEQUENCE [LARGE SCALE GENOMIC DNA]</scope>
    <source>
        <strain evidence="3">Bacillus sp. 348</strain>
    </source>
</reference>
<dbReference type="PANTHER" id="PTHR42852:SF17">
    <property type="entry name" value="THIOREDOXIN-LIKE PROTEIN HI_1115"/>
    <property type="match status" value="1"/>
</dbReference>
<dbReference type="SUPFAM" id="SSF52833">
    <property type="entry name" value="Thioredoxin-like"/>
    <property type="match status" value="1"/>
</dbReference>
<evidence type="ECO:0000259" key="2">
    <source>
        <dbReference type="PROSITE" id="PS51352"/>
    </source>
</evidence>
<feature type="domain" description="Thioredoxin" evidence="2">
    <location>
        <begin position="28"/>
        <end position="164"/>
    </location>
</feature>
<dbReference type="Gene3D" id="3.40.30.10">
    <property type="entry name" value="Glutaredoxin"/>
    <property type="match status" value="1"/>
</dbReference>
<name>A0A653PSM9_BACAB</name>
<proteinExistence type="predicted"/>
<dbReference type="PANTHER" id="PTHR42852">
    <property type="entry name" value="THIOL:DISULFIDE INTERCHANGE PROTEIN DSBE"/>
    <property type="match status" value="1"/>
</dbReference>
<dbReference type="GO" id="GO:0016209">
    <property type="term" value="F:antioxidant activity"/>
    <property type="evidence" value="ECO:0007669"/>
    <property type="project" value="InterPro"/>
</dbReference>
<dbReference type="InterPro" id="IPR036249">
    <property type="entry name" value="Thioredoxin-like_sf"/>
</dbReference>
<dbReference type="Pfam" id="PF00578">
    <property type="entry name" value="AhpC-TSA"/>
    <property type="match status" value="1"/>
</dbReference>
<evidence type="ECO:0000256" key="1">
    <source>
        <dbReference type="ARBA" id="ARBA00023157"/>
    </source>
</evidence>
<evidence type="ECO:0000313" key="3">
    <source>
        <dbReference type="EMBL" id="VXB32773.1"/>
    </source>
</evidence>
<sequence length="164" mass="18846">MLMNRKYLPANLLVMTFLLFLMNIEAEAKEPVMAPRIEAPTLTGETQVIPVKGKRTILHFWTTWCPSCKMELPAFEQIVKENQSDVDILTVNLLGAEQSKHAVAQFVKDRKFTFPIVLDEHGEMMKKYQIITIPTTFFINEKGEVVKNHVGPLTKKQIKEWTNS</sequence>
<dbReference type="GO" id="GO:0016491">
    <property type="term" value="F:oxidoreductase activity"/>
    <property type="evidence" value="ECO:0007669"/>
    <property type="project" value="InterPro"/>
</dbReference>
<dbReference type="PROSITE" id="PS00194">
    <property type="entry name" value="THIOREDOXIN_1"/>
    <property type="match status" value="1"/>
</dbReference>
<dbReference type="CDD" id="cd02966">
    <property type="entry name" value="TlpA_like_family"/>
    <property type="match status" value="1"/>
</dbReference>
<gene>
    <name evidence="3" type="primary">stoA</name>
    <name evidence="3" type="ORF">BACI348_40469</name>
</gene>
<keyword evidence="1" id="KW-1015">Disulfide bond</keyword>
<dbReference type="Proteomes" id="UP000433089">
    <property type="component" value="Unassembled WGS sequence"/>
</dbReference>
<evidence type="ECO:0000313" key="4">
    <source>
        <dbReference type="Proteomes" id="UP000433089"/>
    </source>
</evidence>
<dbReference type="EMBL" id="CABWLH010000009">
    <property type="protein sequence ID" value="VXB32773.1"/>
    <property type="molecule type" value="Genomic_DNA"/>
</dbReference>
<dbReference type="AlphaFoldDB" id="A0A653PSM9"/>
<dbReference type="InterPro" id="IPR000866">
    <property type="entry name" value="AhpC/TSA"/>
</dbReference>
<accession>A0A653PSM9</accession>
<dbReference type="NCBIfam" id="NF041202">
    <property type="entry name" value="StoA_CxxC"/>
    <property type="match status" value="1"/>
</dbReference>
<dbReference type="InterPro" id="IPR017937">
    <property type="entry name" value="Thioredoxin_CS"/>
</dbReference>
<dbReference type="InterPro" id="IPR050553">
    <property type="entry name" value="Thioredoxin_ResA/DsbE_sf"/>
</dbReference>
<dbReference type="InterPro" id="IPR013766">
    <property type="entry name" value="Thioredoxin_domain"/>
</dbReference>
<organism evidence="3 4">
    <name type="scientific">Bacillus altitudinis</name>
    <dbReference type="NCBI Taxonomy" id="293387"/>
    <lineage>
        <taxon>Bacteria</taxon>
        <taxon>Bacillati</taxon>
        <taxon>Bacillota</taxon>
        <taxon>Bacilli</taxon>
        <taxon>Bacillales</taxon>
        <taxon>Bacillaceae</taxon>
        <taxon>Bacillus</taxon>
    </lineage>
</organism>
<protein>
    <submittedName>
        <fullName evidence="3">Spore-specific thiol-disulfide oxidoreductase (SpoVD maturation)</fullName>
    </submittedName>
</protein>